<dbReference type="AlphaFoldDB" id="A0A7G5FGU3"/>
<sequence length="60" mass="7156">MITEFVENPDKAPEEYHKFVETVNRENRDFDEVASEILLGIEDIDHRELVESYIDAARWM</sequence>
<proteinExistence type="predicted"/>
<accession>A0A7G5FGU3</accession>
<name>A0A7G5FGU3_9CORY</name>
<keyword evidence="2" id="KW-1185">Reference proteome</keyword>
<evidence type="ECO:0000313" key="1">
    <source>
        <dbReference type="EMBL" id="QMV85834.1"/>
    </source>
</evidence>
<dbReference type="Proteomes" id="UP000515570">
    <property type="component" value="Chromosome"/>
</dbReference>
<dbReference type="RefSeq" id="WP_182386651.1">
    <property type="nucleotide sequence ID" value="NZ_CP059833.1"/>
</dbReference>
<evidence type="ECO:0000313" key="2">
    <source>
        <dbReference type="Proteomes" id="UP000515570"/>
    </source>
</evidence>
<protein>
    <submittedName>
        <fullName evidence="1">Uncharacterized protein</fullName>
    </submittedName>
</protein>
<gene>
    <name evidence="1" type="ORF">HW450_03620</name>
</gene>
<organism evidence="1 2">
    <name type="scientific">Corynebacterium hindlerae</name>
    <dbReference type="NCBI Taxonomy" id="699041"/>
    <lineage>
        <taxon>Bacteria</taxon>
        <taxon>Bacillati</taxon>
        <taxon>Actinomycetota</taxon>
        <taxon>Actinomycetes</taxon>
        <taxon>Mycobacteriales</taxon>
        <taxon>Corynebacteriaceae</taxon>
        <taxon>Corynebacterium</taxon>
    </lineage>
</organism>
<reference evidence="1 2" key="1">
    <citation type="submission" date="2020-07" db="EMBL/GenBank/DDBJ databases">
        <title>non toxigenic Corynebacterium sp. nov from a clinical source.</title>
        <authorList>
            <person name="Bernier A.-M."/>
            <person name="Bernard K."/>
        </authorList>
    </citation>
    <scope>NUCLEOTIDE SEQUENCE [LARGE SCALE GENOMIC DNA]</scope>
    <source>
        <strain evidence="2">NML 93-0612</strain>
    </source>
</reference>
<dbReference type="EMBL" id="CP059833">
    <property type="protein sequence ID" value="QMV85834.1"/>
    <property type="molecule type" value="Genomic_DNA"/>
</dbReference>